<feature type="compositionally biased region" description="Low complexity" evidence="1">
    <location>
        <begin position="39"/>
        <end position="61"/>
    </location>
</feature>
<dbReference type="EMBL" id="AZHD01000001">
    <property type="protein sequence ID" value="OAA68170.1"/>
    <property type="molecule type" value="Genomic_DNA"/>
</dbReference>
<keyword evidence="3" id="KW-1185">Reference proteome</keyword>
<comment type="caution">
    <text evidence="2">The sequence shown here is derived from an EMBL/GenBank/DDBJ whole genome shotgun (WGS) entry which is preliminary data.</text>
</comment>
<evidence type="ECO:0000256" key="1">
    <source>
        <dbReference type="SAM" id="MobiDB-lite"/>
    </source>
</evidence>
<accession>A0A168A2Q7</accession>
<reference evidence="2 3" key="1">
    <citation type="journal article" date="2016" name="Genome Biol. Evol.">
        <title>Divergent and convergent evolution of fungal pathogenicity.</title>
        <authorList>
            <person name="Shang Y."/>
            <person name="Xiao G."/>
            <person name="Zheng P."/>
            <person name="Cen K."/>
            <person name="Zhan S."/>
            <person name="Wang C."/>
        </authorList>
    </citation>
    <scope>NUCLEOTIDE SEQUENCE [LARGE SCALE GENOMIC DNA]</scope>
    <source>
        <strain evidence="2 3">RCEF 264</strain>
    </source>
</reference>
<feature type="region of interest" description="Disordered" evidence="1">
    <location>
        <begin position="1"/>
        <end position="23"/>
    </location>
</feature>
<dbReference type="AlphaFoldDB" id="A0A168A2Q7"/>
<evidence type="ECO:0000313" key="2">
    <source>
        <dbReference type="EMBL" id="OAA68170.1"/>
    </source>
</evidence>
<feature type="compositionally biased region" description="Basic and acidic residues" evidence="1">
    <location>
        <begin position="1"/>
        <end position="10"/>
    </location>
</feature>
<dbReference type="Proteomes" id="UP000076874">
    <property type="component" value="Unassembled WGS sequence"/>
</dbReference>
<name>A0A168A2Q7_9HYPO</name>
<gene>
    <name evidence="2" type="ORF">SPI_00365</name>
</gene>
<protein>
    <submittedName>
        <fullName evidence="2">Uncharacterized protein</fullName>
    </submittedName>
</protein>
<feature type="region of interest" description="Disordered" evidence="1">
    <location>
        <begin position="235"/>
        <end position="308"/>
    </location>
</feature>
<feature type="compositionally biased region" description="Polar residues" evidence="1">
    <location>
        <begin position="243"/>
        <end position="262"/>
    </location>
</feature>
<feature type="compositionally biased region" description="Polar residues" evidence="1">
    <location>
        <begin position="93"/>
        <end position="106"/>
    </location>
</feature>
<proteinExistence type="predicted"/>
<evidence type="ECO:0000313" key="3">
    <source>
        <dbReference type="Proteomes" id="UP000076874"/>
    </source>
</evidence>
<sequence length="452" mass="49415">MSGDQPEKTPTRSVRLTARTSKRLRGIFNTTNWRARNSWNDLSTTSTSSNSSNPQISGSNSVATNGFGDCENTIHPHASVSRDSVKPIDDSTGLANQAQTIASNEVAQPPKETQSERIDDVLPASTTSSTGDERSIHTGESEPFFRQNISPCNDVDATKEHKMTKSESSAYSQDLKKEHFGSDSILHSIHSADLDPEDKETENATISMDNRSLQRDVELSSDDSVEIRLRLAVNSEHEENEPSCASHNPTAPDNTSAYSFDSTVPVYRPPQAGPRNENVTEESGTLRSTGGVRSQSPNENDCDDMPPLLLRYKYTPSAEVDEETEKDRNIATGARPEIVPVESSMHSNARLRPGLAVDNEPVRVDVDDTGSSAKHTKGYFASSSSSHLPLYILPGLEVDHREVTKVDLDARTYPEGARRRLIPSTDSGFLPRYIILGAEGDGKKGRRSASDD</sequence>
<organism evidence="2 3">
    <name type="scientific">Niveomyces insectorum RCEF 264</name>
    <dbReference type="NCBI Taxonomy" id="1081102"/>
    <lineage>
        <taxon>Eukaryota</taxon>
        <taxon>Fungi</taxon>
        <taxon>Dikarya</taxon>
        <taxon>Ascomycota</taxon>
        <taxon>Pezizomycotina</taxon>
        <taxon>Sordariomycetes</taxon>
        <taxon>Hypocreomycetidae</taxon>
        <taxon>Hypocreales</taxon>
        <taxon>Cordycipitaceae</taxon>
        <taxon>Niveomyces</taxon>
    </lineage>
</organism>
<feature type="compositionally biased region" description="Polar residues" evidence="1">
    <location>
        <begin position="281"/>
        <end position="299"/>
    </location>
</feature>
<feature type="compositionally biased region" description="Basic and acidic residues" evidence="1">
    <location>
        <begin position="131"/>
        <end position="140"/>
    </location>
</feature>
<feature type="region of interest" description="Disordered" evidence="1">
    <location>
        <begin position="39"/>
        <end position="152"/>
    </location>
</feature>